<organism evidence="1 2">
    <name type="scientific">Ligilactobacillus ruminis DSM 20403 = NBRC 102161</name>
    <dbReference type="NCBI Taxonomy" id="1423798"/>
    <lineage>
        <taxon>Bacteria</taxon>
        <taxon>Bacillati</taxon>
        <taxon>Bacillota</taxon>
        <taxon>Bacilli</taxon>
        <taxon>Lactobacillales</taxon>
        <taxon>Lactobacillaceae</taxon>
        <taxon>Ligilactobacillus</taxon>
    </lineage>
</organism>
<evidence type="ECO:0008006" key="3">
    <source>
        <dbReference type="Google" id="ProtNLM"/>
    </source>
</evidence>
<dbReference type="Pfam" id="PF08282">
    <property type="entry name" value="Hydrolase_3"/>
    <property type="match status" value="1"/>
</dbReference>
<accession>A0A1I2PPR5</accession>
<reference evidence="2" key="1">
    <citation type="submission" date="2016-10" db="EMBL/GenBank/DDBJ databases">
        <authorList>
            <person name="Varghese N."/>
            <person name="Submissions S."/>
        </authorList>
    </citation>
    <scope>NUCLEOTIDE SEQUENCE [LARGE SCALE GENOMIC DNA]</scope>
    <source>
        <strain evidence="2">DSM 20403</strain>
    </source>
</reference>
<dbReference type="GO" id="GO:0016791">
    <property type="term" value="F:phosphatase activity"/>
    <property type="evidence" value="ECO:0007669"/>
    <property type="project" value="UniProtKB-ARBA"/>
</dbReference>
<dbReference type="Gene3D" id="3.40.50.1000">
    <property type="entry name" value="HAD superfamily/HAD-like"/>
    <property type="match status" value="1"/>
</dbReference>
<dbReference type="InterPro" id="IPR036412">
    <property type="entry name" value="HAD-like_sf"/>
</dbReference>
<protein>
    <recommendedName>
        <fullName evidence="3">Sugar-phosphatase</fullName>
    </recommendedName>
</protein>
<dbReference type="SFLD" id="SFLDS00003">
    <property type="entry name" value="Haloacid_Dehalogenase"/>
    <property type="match status" value="1"/>
</dbReference>
<dbReference type="SUPFAM" id="SSF56784">
    <property type="entry name" value="HAD-like"/>
    <property type="match status" value="1"/>
</dbReference>
<sequence>MIKALAVDMDGTFLNSKKDYNRPLFKKLYDKMKDYGIKFIVASGNQYVQLKRSFPEICNEISYVAENGSCVMEGEKILFKKTISRDDVLFTASVLDEYDDVNYAACGFKSTYYLNRADDHFEKIMDFYCPVNQRLDTFEEMPEDDIFKMTLECPAEKTAEYLEIMRNSLAGKLEATSSGHGSIDLIIPGCHKAYGLKKLLNYYKIDAKDLMACGDGGNDIEMLALAGHSYAMANGSDEVKRVAKYQAATNDEDGVLHALEKELNL</sequence>
<dbReference type="GO" id="GO:0000287">
    <property type="term" value="F:magnesium ion binding"/>
    <property type="evidence" value="ECO:0007669"/>
    <property type="project" value="TreeGrafter"/>
</dbReference>
<dbReference type="PANTHER" id="PTHR10000:SF53">
    <property type="entry name" value="5-AMINO-6-(5-PHOSPHO-D-RIBITYLAMINO)URACIL PHOSPHATASE YBJI-RELATED"/>
    <property type="match status" value="1"/>
</dbReference>
<dbReference type="OrthoDB" id="9814970at2"/>
<name>A0A1I2PPR5_9LACO</name>
<dbReference type="AlphaFoldDB" id="A0A1I2PPR5"/>
<gene>
    <name evidence="1" type="ORF">SAMN02910432_00241</name>
</gene>
<dbReference type="NCBIfam" id="TIGR00099">
    <property type="entry name" value="Cof-subfamily"/>
    <property type="match status" value="1"/>
</dbReference>
<evidence type="ECO:0000313" key="1">
    <source>
        <dbReference type="EMBL" id="SFG18122.1"/>
    </source>
</evidence>
<dbReference type="CDD" id="cd07518">
    <property type="entry name" value="HAD_YbiV-Like"/>
    <property type="match status" value="1"/>
</dbReference>
<dbReference type="InterPro" id="IPR023214">
    <property type="entry name" value="HAD_sf"/>
</dbReference>
<dbReference type="InterPro" id="IPR006379">
    <property type="entry name" value="HAD-SF_hydro_IIB"/>
</dbReference>
<dbReference type="NCBIfam" id="TIGR01484">
    <property type="entry name" value="HAD-SF-IIB"/>
    <property type="match status" value="1"/>
</dbReference>
<dbReference type="InterPro" id="IPR000150">
    <property type="entry name" value="Cof"/>
</dbReference>
<dbReference type="PANTHER" id="PTHR10000">
    <property type="entry name" value="PHOSPHOSERINE PHOSPHATASE"/>
    <property type="match status" value="1"/>
</dbReference>
<dbReference type="GO" id="GO:0005829">
    <property type="term" value="C:cytosol"/>
    <property type="evidence" value="ECO:0007669"/>
    <property type="project" value="TreeGrafter"/>
</dbReference>
<dbReference type="SFLD" id="SFLDG01140">
    <property type="entry name" value="C2.B:_Phosphomannomutase_and_P"/>
    <property type="match status" value="1"/>
</dbReference>
<dbReference type="Gene3D" id="3.30.1240.10">
    <property type="match status" value="1"/>
</dbReference>
<proteinExistence type="predicted"/>
<dbReference type="Proteomes" id="UP000182635">
    <property type="component" value="Unassembled WGS sequence"/>
</dbReference>
<dbReference type="RefSeq" id="WP_046922450.1">
    <property type="nucleotide sequence ID" value="NZ_AYYL01000004.1"/>
</dbReference>
<dbReference type="EMBL" id="FOPI01000004">
    <property type="protein sequence ID" value="SFG18122.1"/>
    <property type="molecule type" value="Genomic_DNA"/>
</dbReference>
<dbReference type="PROSITE" id="PS01229">
    <property type="entry name" value="COF_2"/>
    <property type="match status" value="1"/>
</dbReference>
<evidence type="ECO:0000313" key="2">
    <source>
        <dbReference type="Proteomes" id="UP000182635"/>
    </source>
</evidence>
<dbReference type="SFLD" id="SFLDG01144">
    <property type="entry name" value="C2.B.4:_PGP_Like"/>
    <property type="match status" value="1"/>
</dbReference>